<proteinExistence type="predicted"/>
<evidence type="ECO:0000313" key="2">
    <source>
        <dbReference type="EMBL" id="KAF5904041.1"/>
    </source>
</evidence>
<gene>
    <name evidence="2" type="ORF">DAT39_006251</name>
</gene>
<evidence type="ECO:0000256" key="1">
    <source>
        <dbReference type="SAM" id="MobiDB-lite"/>
    </source>
</evidence>
<comment type="caution">
    <text evidence="2">The sequence shown here is derived from an EMBL/GenBank/DDBJ whole genome shotgun (WGS) entry which is preliminary data.</text>
</comment>
<reference evidence="2" key="1">
    <citation type="submission" date="2020-07" db="EMBL/GenBank/DDBJ databases">
        <title>Clarias magur genome sequencing, assembly and annotation.</title>
        <authorList>
            <person name="Kushwaha B."/>
            <person name="Kumar R."/>
            <person name="Das P."/>
            <person name="Joshi C.G."/>
            <person name="Kumar D."/>
            <person name="Nagpure N.S."/>
            <person name="Pandey M."/>
            <person name="Agarwal S."/>
            <person name="Srivastava S."/>
            <person name="Singh M."/>
            <person name="Sahoo L."/>
            <person name="Jayasankar P."/>
            <person name="Meher P.K."/>
            <person name="Koringa P.G."/>
            <person name="Iquebal M.A."/>
            <person name="Das S.P."/>
            <person name="Bit A."/>
            <person name="Patnaik S."/>
            <person name="Patel N."/>
            <person name="Shah T.M."/>
            <person name="Hinsu A."/>
            <person name="Jena J.K."/>
        </authorList>
    </citation>
    <scope>NUCLEOTIDE SEQUENCE</scope>
    <source>
        <strain evidence="2">CIFAMagur01</strain>
        <tissue evidence="2">Testis</tissue>
    </source>
</reference>
<dbReference type="EMBL" id="QNUK01000064">
    <property type="protein sequence ID" value="KAF5904041.1"/>
    <property type="molecule type" value="Genomic_DNA"/>
</dbReference>
<feature type="region of interest" description="Disordered" evidence="1">
    <location>
        <begin position="17"/>
        <end position="42"/>
    </location>
</feature>
<organism evidence="2 3">
    <name type="scientific">Clarias magur</name>
    <name type="common">Asian catfish</name>
    <name type="synonym">Macropteronotus magur</name>
    <dbReference type="NCBI Taxonomy" id="1594786"/>
    <lineage>
        <taxon>Eukaryota</taxon>
        <taxon>Metazoa</taxon>
        <taxon>Chordata</taxon>
        <taxon>Craniata</taxon>
        <taxon>Vertebrata</taxon>
        <taxon>Euteleostomi</taxon>
        <taxon>Actinopterygii</taxon>
        <taxon>Neopterygii</taxon>
        <taxon>Teleostei</taxon>
        <taxon>Ostariophysi</taxon>
        <taxon>Siluriformes</taxon>
        <taxon>Clariidae</taxon>
        <taxon>Clarias</taxon>
    </lineage>
</organism>
<keyword evidence="3" id="KW-1185">Reference proteome</keyword>
<feature type="non-terminal residue" evidence="2">
    <location>
        <position position="79"/>
    </location>
</feature>
<accession>A0A8J4UD76</accession>
<dbReference type="AlphaFoldDB" id="A0A8J4UD76"/>
<protein>
    <submittedName>
        <fullName evidence="2">Uncharacterized protein</fullName>
    </submittedName>
</protein>
<sequence length="79" mass="8397">MATVVPCASCYGGRRVRQSGLFGRGPGGADMMGYHGPRGAPPPTLATHTPNMTLRQICHMLRLMRQVRHREAAAAAAAP</sequence>
<evidence type="ECO:0000313" key="3">
    <source>
        <dbReference type="Proteomes" id="UP000727407"/>
    </source>
</evidence>
<dbReference type="OrthoDB" id="8899560at2759"/>
<dbReference type="Proteomes" id="UP000727407">
    <property type="component" value="Unassembled WGS sequence"/>
</dbReference>
<name>A0A8J4UD76_CLAMG</name>